<dbReference type="InterPro" id="IPR044851">
    <property type="entry name" value="Wax_synthase"/>
</dbReference>
<evidence type="ECO:0000259" key="8">
    <source>
        <dbReference type="Pfam" id="PF13813"/>
    </source>
</evidence>
<proteinExistence type="inferred from homology"/>
<comment type="caution">
    <text evidence="9">The sequence shown here is derived from an EMBL/GenBank/DDBJ whole genome shotgun (WGS) entry which is preliminary data.</text>
</comment>
<evidence type="ECO:0000256" key="4">
    <source>
        <dbReference type="ARBA" id="ARBA00022692"/>
    </source>
</evidence>
<feature type="transmembrane region" description="Helical" evidence="7">
    <location>
        <begin position="86"/>
        <end position="105"/>
    </location>
</feature>
<accession>A0ABQ8GBA6</accession>
<feature type="transmembrane region" description="Helical" evidence="7">
    <location>
        <begin position="32"/>
        <end position="54"/>
    </location>
</feature>
<feature type="transmembrane region" description="Helical" evidence="7">
    <location>
        <begin position="61"/>
        <end position="80"/>
    </location>
</feature>
<feature type="domain" description="Wax synthase" evidence="8">
    <location>
        <begin position="249"/>
        <end position="322"/>
    </location>
</feature>
<dbReference type="PANTHER" id="PTHR31595">
    <property type="entry name" value="LONG-CHAIN-ALCOHOL O-FATTY-ACYLTRANSFERASE 3-RELATED"/>
    <property type="match status" value="1"/>
</dbReference>
<evidence type="ECO:0000256" key="3">
    <source>
        <dbReference type="ARBA" id="ARBA00022679"/>
    </source>
</evidence>
<evidence type="ECO:0000256" key="1">
    <source>
        <dbReference type="ARBA" id="ARBA00004141"/>
    </source>
</evidence>
<gene>
    <name evidence="9" type="ORF">B0J12DRAFT_601311</name>
</gene>
<dbReference type="Proteomes" id="UP000774617">
    <property type="component" value="Unassembled WGS sequence"/>
</dbReference>
<dbReference type="EMBL" id="JAGTJR010000015">
    <property type="protein sequence ID" value="KAH7048229.1"/>
    <property type="molecule type" value="Genomic_DNA"/>
</dbReference>
<comment type="subcellular location">
    <subcellularLocation>
        <location evidence="1">Membrane</location>
        <topology evidence="1">Multi-pass membrane protein</topology>
    </subcellularLocation>
</comment>
<comment type="similarity">
    <text evidence="2">Belongs to the wax synthase family.</text>
</comment>
<dbReference type="InterPro" id="IPR032805">
    <property type="entry name" value="Wax_synthase_dom"/>
</dbReference>
<keyword evidence="4 7" id="KW-0812">Transmembrane</keyword>
<evidence type="ECO:0000256" key="6">
    <source>
        <dbReference type="ARBA" id="ARBA00023136"/>
    </source>
</evidence>
<reference evidence="9 10" key="1">
    <citation type="journal article" date="2021" name="Nat. Commun.">
        <title>Genetic determinants of endophytism in the Arabidopsis root mycobiome.</title>
        <authorList>
            <person name="Mesny F."/>
            <person name="Miyauchi S."/>
            <person name="Thiergart T."/>
            <person name="Pickel B."/>
            <person name="Atanasova L."/>
            <person name="Karlsson M."/>
            <person name="Huettel B."/>
            <person name="Barry K.W."/>
            <person name="Haridas S."/>
            <person name="Chen C."/>
            <person name="Bauer D."/>
            <person name="Andreopoulos W."/>
            <person name="Pangilinan J."/>
            <person name="LaButti K."/>
            <person name="Riley R."/>
            <person name="Lipzen A."/>
            <person name="Clum A."/>
            <person name="Drula E."/>
            <person name="Henrissat B."/>
            <person name="Kohler A."/>
            <person name="Grigoriev I.V."/>
            <person name="Martin F.M."/>
            <person name="Hacquard S."/>
        </authorList>
    </citation>
    <scope>NUCLEOTIDE SEQUENCE [LARGE SCALE GENOMIC DNA]</scope>
    <source>
        <strain evidence="9 10">MPI-SDFR-AT-0080</strain>
    </source>
</reference>
<dbReference type="PANTHER" id="PTHR31595:SF53">
    <property type="entry name" value="ACETYLTRANSFERASE SIRH"/>
    <property type="match status" value="1"/>
</dbReference>
<evidence type="ECO:0000256" key="7">
    <source>
        <dbReference type="SAM" id="Phobius"/>
    </source>
</evidence>
<organism evidence="9 10">
    <name type="scientific">Macrophomina phaseolina</name>
    <dbReference type="NCBI Taxonomy" id="35725"/>
    <lineage>
        <taxon>Eukaryota</taxon>
        <taxon>Fungi</taxon>
        <taxon>Dikarya</taxon>
        <taxon>Ascomycota</taxon>
        <taxon>Pezizomycotina</taxon>
        <taxon>Dothideomycetes</taxon>
        <taxon>Dothideomycetes incertae sedis</taxon>
        <taxon>Botryosphaeriales</taxon>
        <taxon>Botryosphaeriaceae</taxon>
        <taxon>Macrophomina</taxon>
    </lineage>
</organism>
<dbReference type="Pfam" id="PF13813">
    <property type="entry name" value="MBOAT_2"/>
    <property type="match status" value="1"/>
</dbReference>
<keyword evidence="10" id="KW-1185">Reference proteome</keyword>
<evidence type="ECO:0000256" key="5">
    <source>
        <dbReference type="ARBA" id="ARBA00022989"/>
    </source>
</evidence>
<keyword evidence="5 7" id="KW-1133">Transmembrane helix</keyword>
<feature type="transmembrane region" description="Helical" evidence="7">
    <location>
        <begin position="360"/>
        <end position="378"/>
    </location>
</feature>
<evidence type="ECO:0000313" key="10">
    <source>
        <dbReference type="Proteomes" id="UP000774617"/>
    </source>
</evidence>
<dbReference type="GO" id="GO:0016740">
    <property type="term" value="F:transferase activity"/>
    <property type="evidence" value="ECO:0007669"/>
    <property type="project" value="UniProtKB-KW"/>
</dbReference>
<keyword evidence="3 9" id="KW-0808">Transferase</keyword>
<evidence type="ECO:0000313" key="9">
    <source>
        <dbReference type="EMBL" id="KAH7048229.1"/>
    </source>
</evidence>
<name>A0ABQ8GBA6_9PEZI</name>
<evidence type="ECO:0000256" key="2">
    <source>
        <dbReference type="ARBA" id="ARBA00007282"/>
    </source>
</evidence>
<sequence length="397" mass="44714">MTVLVTDAILATAGPRTRTLYELILDNDRTEIAPWVAQLFLPAFLCVGIVSIVPPPGPMRVMLGLAAFTTLWWYSVTHWFADQTFLVGPIVAVPITLRWAFMVMWGTPEEDYFHLDNRTTSPHHLGPLRKLKWSADLWVQWRGVGWNWKVDNVPESSPSSGCSPRFVLTQIFWVVVKIGAFQVLTRYAFCPLYPAENTVQAFLSLPLWQQNYISAMQLFLGTLSLDSTYRIFTIFAVGLGISKPEYNAPFFGSLADAYSVRQFWGKYWHQTFRKVLNTAGEVAAWSVGAKKGTLVSRYLKTYTGYVTSGAMHAAPGLFILHSSPLTSLTHFLHMPLYAVIVTVEDALKACGKRIGIKDSALVRIAGYFWTAFWIPFIYRYALIFVIDIGFHDASCPA</sequence>
<protein>
    <submittedName>
        <fullName evidence="9">Membrane bound O-acyl transferase family-domain-containing protein</fullName>
    </submittedName>
</protein>
<keyword evidence="6 7" id="KW-0472">Membrane</keyword>